<dbReference type="PANTHER" id="PTHR13522:SF3">
    <property type="entry name" value="U6 SNRNA PHOSPHODIESTERASE 1"/>
    <property type="match status" value="1"/>
</dbReference>
<organism evidence="8 9">
    <name type="scientific">Boletus reticuloceps</name>
    <dbReference type="NCBI Taxonomy" id="495285"/>
    <lineage>
        <taxon>Eukaryota</taxon>
        <taxon>Fungi</taxon>
        <taxon>Dikarya</taxon>
        <taxon>Basidiomycota</taxon>
        <taxon>Agaricomycotina</taxon>
        <taxon>Agaricomycetes</taxon>
        <taxon>Agaricomycetidae</taxon>
        <taxon>Boletales</taxon>
        <taxon>Boletineae</taxon>
        <taxon>Boletaceae</taxon>
        <taxon>Boletoideae</taxon>
        <taxon>Boletus</taxon>
    </lineage>
</organism>
<keyword evidence="2" id="KW-0378">Hydrolase</keyword>
<evidence type="ECO:0000256" key="7">
    <source>
        <dbReference type="SAM" id="MobiDB-lite"/>
    </source>
</evidence>
<dbReference type="InterPro" id="IPR027521">
    <property type="entry name" value="Usb1"/>
</dbReference>
<dbReference type="Proteomes" id="UP000683000">
    <property type="component" value="Unassembled WGS sequence"/>
</dbReference>
<protein>
    <recommendedName>
        <fullName evidence="5">U6 snRNA phosphodiesterase 1</fullName>
    </recommendedName>
    <alternativeName>
        <fullName evidence="6">3'-5' RNA exonuclease USB1</fullName>
    </alternativeName>
</protein>
<evidence type="ECO:0000256" key="1">
    <source>
        <dbReference type="ARBA" id="ARBA00022722"/>
    </source>
</evidence>
<dbReference type="EMBL" id="JAGFBS010000013">
    <property type="protein sequence ID" value="KAG6375969.1"/>
    <property type="molecule type" value="Genomic_DNA"/>
</dbReference>
<reference evidence="8" key="1">
    <citation type="submission" date="2021-03" db="EMBL/GenBank/DDBJ databases">
        <title>Evolutionary innovations through gain and loss of genes in the ectomycorrhizal Boletales.</title>
        <authorList>
            <person name="Wu G."/>
            <person name="Miyauchi S."/>
            <person name="Morin E."/>
            <person name="Yang Z.-L."/>
            <person name="Xu J."/>
            <person name="Martin F.M."/>
        </authorList>
    </citation>
    <scope>NUCLEOTIDE SEQUENCE</scope>
    <source>
        <strain evidence="8">BR01</strain>
    </source>
</reference>
<evidence type="ECO:0000313" key="9">
    <source>
        <dbReference type="Proteomes" id="UP000683000"/>
    </source>
</evidence>
<dbReference type="GO" id="GO:0000175">
    <property type="term" value="F:3'-5'-RNA exonuclease activity"/>
    <property type="evidence" value="ECO:0007669"/>
    <property type="project" value="TreeGrafter"/>
</dbReference>
<dbReference type="GO" id="GO:0016829">
    <property type="term" value="F:lyase activity"/>
    <property type="evidence" value="ECO:0007669"/>
    <property type="project" value="UniProtKB-KW"/>
</dbReference>
<evidence type="ECO:0000256" key="4">
    <source>
        <dbReference type="ARBA" id="ARBA00023242"/>
    </source>
</evidence>
<dbReference type="Pfam" id="PF09749">
    <property type="entry name" value="HVSL"/>
    <property type="match status" value="1"/>
</dbReference>
<evidence type="ECO:0000313" key="8">
    <source>
        <dbReference type="EMBL" id="KAG6375969.1"/>
    </source>
</evidence>
<accession>A0A8I2YN66</accession>
<feature type="region of interest" description="Disordered" evidence="7">
    <location>
        <begin position="237"/>
        <end position="258"/>
    </location>
</feature>
<dbReference type="GO" id="GO:0005634">
    <property type="term" value="C:nucleus"/>
    <property type="evidence" value="ECO:0007669"/>
    <property type="project" value="TreeGrafter"/>
</dbReference>
<dbReference type="AlphaFoldDB" id="A0A8I2YN66"/>
<name>A0A8I2YN66_9AGAM</name>
<evidence type="ECO:0000256" key="6">
    <source>
        <dbReference type="ARBA" id="ARBA00030030"/>
    </source>
</evidence>
<dbReference type="GO" id="GO:0034477">
    <property type="term" value="P:U6 snRNA 3'-end processing"/>
    <property type="evidence" value="ECO:0007669"/>
    <property type="project" value="InterPro"/>
</dbReference>
<keyword evidence="1" id="KW-0540">Nuclease</keyword>
<feature type="region of interest" description="Disordered" evidence="7">
    <location>
        <begin position="1"/>
        <end position="50"/>
    </location>
</feature>
<dbReference type="PANTHER" id="PTHR13522">
    <property type="entry name" value="U6 SNRNA PHOSPHODIESTERASE 1"/>
    <property type="match status" value="1"/>
</dbReference>
<evidence type="ECO:0000256" key="3">
    <source>
        <dbReference type="ARBA" id="ARBA00023239"/>
    </source>
</evidence>
<proteinExistence type="predicted"/>
<keyword evidence="9" id="KW-1185">Reference proteome</keyword>
<keyword evidence="3" id="KW-0456">Lyase</keyword>
<dbReference type="Gene3D" id="3.90.1140.10">
    <property type="entry name" value="Cyclic phosphodiesterase"/>
    <property type="match status" value="1"/>
</dbReference>
<evidence type="ECO:0000256" key="5">
    <source>
        <dbReference type="ARBA" id="ARBA00029543"/>
    </source>
</evidence>
<sequence length="317" mass="35403">MKRRLVEYTSSEEEEEKETPADEQPRQRKRKLPTLSTSLTVPAPVDDPALHQGRVRTVPHVEGQYATYIYVPLVLHHKDALYTLVEDALSLAKTQVPFLHAIGGQEHAQVKPARWELHISLSHPLFLRAHQRDGFKRAVREMASSIAPFDASFITFSELTNDERTRNFLALEVGAGHGELCRCLDFLGPTLRQLRQKEFYVDPKFHTSIAWALMERTPSSSNLAAASLSVTGELDETALPECSAPEEQQARSASPSVIGQSSDNFHRIPHFPHTLVPSLNEAYAAKLSQARTGGFVVDRISVKIGKDVFTWSLSGMK</sequence>
<keyword evidence="4" id="KW-0539">Nucleus</keyword>
<comment type="caution">
    <text evidence="8">The sequence shown here is derived from an EMBL/GenBank/DDBJ whole genome shotgun (WGS) entry which is preliminary data.</text>
</comment>
<gene>
    <name evidence="8" type="ORF">JVT61DRAFT_2847</name>
</gene>
<dbReference type="OrthoDB" id="49151at2759"/>
<evidence type="ECO:0000256" key="2">
    <source>
        <dbReference type="ARBA" id="ARBA00022801"/>
    </source>
</evidence>